<organism evidence="2 3">
    <name type="scientific">Chryseobacterium soldanellicola</name>
    <dbReference type="NCBI Taxonomy" id="311333"/>
    <lineage>
        <taxon>Bacteria</taxon>
        <taxon>Pseudomonadati</taxon>
        <taxon>Bacteroidota</taxon>
        <taxon>Flavobacteriia</taxon>
        <taxon>Flavobacteriales</taxon>
        <taxon>Weeksellaceae</taxon>
        <taxon>Chryseobacterium group</taxon>
        <taxon>Chryseobacterium</taxon>
    </lineage>
</organism>
<evidence type="ECO:0000313" key="3">
    <source>
        <dbReference type="Proteomes" id="UP000199627"/>
    </source>
</evidence>
<name>A0A1H1CTF1_9FLAO</name>
<dbReference type="STRING" id="311333.SAMN05421664_2114"/>
<protein>
    <recommendedName>
        <fullName evidence="4">C1q domain-containing protein</fullName>
    </recommendedName>
</protein>
<dbReference type="OrthoDB" id="1268762at2"/>
<keyword evidence="1" id="KW-0732">Signal</keyword>
<accession>A0A1H1CTF1</accession>
<sequence length="369" mass="38999">MKKKSLTILLFAIATTCIQAQVGINTASPKSTLDVAAKNATGATTNVDGLLIPRVDRQRAQSMTGVPASTLIYVNSITTGAAAGTAINIDAPGYYYFDETNVWTKLKTSAAADINIYKDNGTLTSNRTVSQVDKTLAFTGTATNAFSVDGNTLSVDAANNRVGIGTAQPTSQLHTTGTVRFENYPDYSLLATNANGELIEGNVNFDDLGIPRPAVFELSTNITNFLNGVPEGGKQNVPMALVANYTGANGITFNASTNQITYQPGLYQISFVYEAKHDSPGCTISSHIVDFPGVVFNGLDDNPGRVHSTAAHIEGINSYYGGTVTYTVKLTTPKVWRIALGRGASGNCTGTGNTLFKKSTQLSILRIGN</sequence>
<reference evidence="3" key="1">
    <citation type="submission" date="2016-10" db="EMBL/GenBank/DDBJ databases">
        <authorList>
            <person name="Varghese N."/>
            <person name="Submissions S."/>
        </authorList>
    </citation>
    <scope>NUCLEOTIDE SEQUENCE [LARGE SCALE GENOMIC DNA]</scope>
    <source>
        <strain evidence="3">DSM 17072</strain>
    </source>
</reference>
<evidence type="ECO:0008006" key="4">
    <source>
        <dbReference type="Google" id="ProtNLM"/>
    </source>
</evidence>
<dbReference type="AlphaFoldDB" id="A0A1H1CTF1"/>
<dbReference type="RefSeq" id="WP_089755718.1">
    <property type="nucleotide sequence ID" value="NZ_FNKL01000003.1"/>
</dbReference>
<gene>
    <name evidence="2" type="ORF">SAMN05421664_2114</name>
</gene>
<feature type="signal peptide" evidence="1">
    <location>
        <begin position="1"/>
        <end position="20"/>
    </location>
</feature>
<evidence type="ECO:0000256" key="1">
    <source>
        <dbReference type="SAM" id="SignalP"/>
    </source>
</evidence>
<dbReference type="EMBL" id="FNKL01000003">
    <property type="protein sequence ID" value="SDQ67504.1"/>
    <property type="molecule type" value="Genomic_DNA"/>
</dbReference>
<evidence type="ECO:0000313" key="2">
    <source>
        <dbReference type="EMBL" id="SDQ67504.1"/>
    </source>
</evidence>
<feature type="chain" id="PRO_5011736474" description="C1q domain-containing protein" evidence="1">
    <location>
        <begin position="21"/>
        <end position="369"/>
    </location>
</feature>
<keyword evidence="3" id="KW-1185">Reference proteome</keyword>
<dbReference type="Proteomes" id="UP000199627">
    <property type="component" value="Unassembled WGS sequence"/>
</dbReference>
<proteinExistence type="predicted"/>